<keyword evidence="1" id="KW-1133">Transmembrane helix</keyword>
<feature type="transmembrane region" description="Helical" evidence="1">
    <location>
        <begin position="185"/>
        <end position="207"/>
    </location>
</feature>
<reference evidence="2 5" key="1">
    <citation type="submission" date="2018-09" db="EMBL/GenBank/DDBJ databases">
        <title>Roseomonas sp. nov., isolated from feces of Tibetan antelopes in the Qinghai-Tibet plateau, China.</title>
        <authorList>
            <person name="Tian Z."/>
        </authorList>
    </citation>
    <scope>NUCLEOTIDE SEQUENCE [LARGE SCALE GENOMIC DNA]</scope>
    <source>
        <strain evidence="3 4">Z23</strain>
        <strain evidence="2 5">Z24</strain>
    </source>
</reference>
<dbReference type="Proteomes" id="UP000274097">
    <property type="component" value="Unassembled WGS sequence"/>
</dbReference>
<feature type="transmembrane region" description="Helical" evidence="1">
    <location>
        <begin position="125"/>
        <end position="148"/>
    </location>
</feature>
<dbReference type="EMBL" id="RAQU01000195">
    <property type="protein sequence ID" value="RKK01984.1"/>
    <property type="molecule type" value="Genomic_DNA"/>
</dbReference>
<keyword evidence="4" id="KW-1185">Reference proteome</keyword>
<dbReference type="InterPro" id="IPR009495">
    <property type="entry name" value="NrsF"/>
</dbReference>
<evidence type="ECO:0000313" key="2">
    <source>
        <dbReference type="EMBL" id="RKK01984.1"/>
    </source>
</evidence>
<keyword evidence="1" id="KW-0812">Transmembrane</keyword>
<sequence>MSHDRLISELSSHLTPVRRRNMAREAAWLVGLGALQLAVFLGSGLMRPDMGDAAGHPFMWWKLGGLALLVATSVLTAVRSFSPVASPRRGLVFLVIAAGLMAMLGAIVSPGGVVAPTLAGRLAPVHGLICAASIAVLALPMLGMLAYLMRKGASVHAESSALAVGMAGGSWGAFVFAFCCPVNDPLYILAWYSLGCAAVVLPARFILPKYAAL</sequence>
<dbReference type="EMBL" id="RFLX01000071">
    <property type="protein sequence ID" value="RMI15224.1"/>
    <property type="molecule type" value="Genomic_DNA"/>
</dbReference>
<dbReference type="AlphaFoldDB" id="A0A3A9JEP0"/>
<dbReference type="Proteomes" id="UP000278036">
    <property type="component" value="Unassembled WGS sequence"/>
</dbReference>
<keyword evidence="1" id="KW-0472">Membrane</keyword>
<dbReference type="RefSeq" id="WP_120640372.1">
    <property type="nucleotide sequence ID" value="NZ_RAQU01000195.1"/>
</dbReference>
<evidence type="ECO:0000313" key="4">
    <source>
        <dbReference type="Proteomes" id="UP000274097"/>
    </source>
</evidence>
<feature type="transmembrane region" description="Helical" evidence="1">
    <location>
        <begin position="58"/>
        <end position="78"/>
    </location>
</feature>
<dbReference type="Pfam" id="PF06532">
    <property type="entry name" value="NrsF"/>
    <property type="match status" value="1"/>
</dbReference>
<feature type="transmembrane region" description="Helical" evidence="1">
    <location>
        <begin position="90"/>
        <end position="113"/>
    </location>
</feature>
<gene>
    <name evidence="2" type="ORF">D6Z83_22100</name>
    <name evidence="3" type="ORF">EBE87_26675</name>
</gene>
<dbReference type="OrthoDB" id="7256301at2"/>
<accession>A0A3A9JEP0</accession>
<comment type="caution">
    <text evidence="2">The sequence shown here is derived from an EMBL/GenBank/DDBJ whole genome shotgun (WGS) entry which is preliminary data.</text>
</comment>
<feature type="transmembrane region" description="Helical" evidence="1">
    <location>
        <begin position="160"/>
        <end position="179"/>
    </location>
</feature>
<evidence type="ECO:0000313" key="3">
    <source>
        <dbReference type="EMBL" id="RMI15224.1"/>
    </source>
</evidence>
<name>A0A3A9JEP0_9PROT</name>
<evidence type="ECO:0000313" key="5">
    <source>
        <dbReference type="Proteomes" id="UP000278036"/>
    </source>
</evidence>
<evidence type="ECO:0000256" key="1">
    <source>
        <dbReference type="SAM" id="Phobius"/>
    </source>
</evidence>
<feature type="transmembrane region" description="Helical" evidence="1">
    <location>
        <begin position="26"/>
        <end position="46"/>
    </location>
</feature>
<organism evidence="2 5">
    <name type="scientific">Teichococcus wenyumeiae</name>
    <dbReference type="NCBI Taxonomy" id="2478470"/>
    <lineage>
        <taxon>Bacteria</taxon>
        <taxon>Pseudomonadati</taxon>
        <taxon>Pseudomonadota</taxon>
        <taxon>Alphaproteobacteria</taxon>
        <taxon>Acetobacterales</taxon>
        <taxon>Roseomonadaceae</taxon>
        <taxon>Roseomonas</taxon>
    </lineage>
</organism>
<proteinExistence type="predicted"/>
<protein>
    <submittedName>
        <fullName evidence="2">DUF1109 domain-containing protein</fullName>
    </submittedName>
    <submittedName>
        <fullName evidence="3">DUF1109 family protein</fullName>
    </submittedName>
</protein>
<dbReference type="InParanoid" id="A0A3A9JEP0"/>